<organism evidence="1 2">
    <name type="scientific">Peronosclerospora sorghi</name>
    <dbReference type="NCBI Taxonomy" id="230839"/>
    <lineage>
        <taxon>Eukaryota</taxon>
        <taxon>Sar</taxon>
        <taxon>Stramenopiles</taxon>
        <taxon>Oomycota</taxon>
        <taxon>Peronosporomycetes</taxon>
        <taxon>Peronosporales</taxon>
        <taxon>Peronosporaceae</taxon>
        <taxon>Peronosclerospora</taxon>
    </lineage>
</organism>
<dbReference type="Proteomes" id="UP001163321">
    <property type="component" value="Chromosome 5"/>
</dbReference>
<evidence type="ECO:0000313" key="2">
    <source>
        <dbReference type="Proteomes" id="UP001163321"/>
    </source>
</evidence>
<gene>
    <name evidence="1" type="ORF">PsorP6_009322</name>
</gene>
<proteinExistence type="predicted"/>
<comment type="caution">
    <text evidence="1">The sequence shown here is derived from an EMBL/GenBank/DDBJ whole genome shotgun (WGS) entry which is preliminary data.</text>
</comment>
<keyword evidence="2" id="KW-1185">Reference proteome</keyword>
<reference evidence="1 2" key="1">
    <citation type="journal article" date="2022" name="bioRxiv">
        <title>The genome of the oomycete Peronosclerospora sorghi, a cosmopolitan pathogen of maize and sorghum, is inflated with dispersed pseudogenes.</title>
        <authorList>
            <person name="Fletcher K."/>
            <person name="Martin F."/>
            <person name="Isakeit T."/>
            <person name="Cavanaugh K."/>
            <person name="Magill C."/>
            <person name="Michelmore R."/>
        </authorList>
    </citation>
    <scope>NUCLEOTIDE SEQUENCE [LARGE SCALE GENOMIC DNA]</scope>
    <source>
        <strain evidence="1">P6</strain>
    </source>
</reference>
<accession>A0ACC0W0V9</accession>
<sequence length="249" mass="28192">MQEAFEAGKRLENVPIDVVFCSQMDRARTTMSLALSVHSSKKTPVVEHCSPLDKPAFEGINDKNPYDFVRRSVTEGYVSTLNKVADSILVMQVIPVYVSPTLNERNFGDLQGVPSSRHTTMFNKEHVTKIRNDYYTRFPGKNGESCEDIHNRTVPFFNSFILPHLAAGRNVLISSHGFVIRTLIKYLDGMDANEFNQQMQLEKTAPENCLLLAPTGVPIMYKYEKGKFIKIAQTHRDRTDSLSRSVAPY</sequence>
<name>A0ACC0W0V9_9STRA</name>
<protein>
    <submittedName>
        <fullName evidence="1">Uncharacterized protein</fullName>
    </submittedName>
</protein>
<dbReference type="EMBL" id="CM047584">
    <property type="protein sequence ID" value="KAI9911613.1"/>
    <property type="molecule type" value="Genomic_DNA"/>
</dbReference>
<evidence type="ECO:0000313" key="1">
    <source>
        <dbReference type="EMBL" id="KAI9911613.1"/>
    </source>
</evidence>